<dbReference type="PANTHER" id="PTHR47197:SF3">
    <property type="entry name" value="DIHYDRO-HEME D1 DEHYDROGENASE"/>
    <property type="match status" value="1"/>
</dbReference>
<dbReference type="PROSITE" id="PS51257">
    <property type="entry name" value="PROKAR_LIPOPROTEIN"/>
    <property type="match status" value="1"/>
</dbReference>
<dbReference type="Proteomes" id="UP000384372">
    <property type="component" value="Unassembled WGS sequence"/>
</dbReference>
<dbReference type="InterPro" id="IPR011045">
    <property type="entry name" value="N2O_reductase_N"/>
</dbReference>
<dbReference type="Gene3D" id="2.130.10.10">
    <property type="entry name" value="YVTN repeat-like/Quinoprotein amine dehydrogenase"/>
    <property type="match status" value="1"/>
</dbReference>
<dbReference type="InterPro" id="IPR015943">
    <property type="entry name" value="WD40/YVTN_repeat-like_dom_sf"/>
</dbReference>
<gene>
    <name evidence="1" type="ORF">F7D20_06125</name>
</gene>
<dbReference type="EMBL" id="VZAD01000052">
    <property type="protein sequence ID" value="MQP11548.1"/>
    <property type="molecule type" value="Genomic_DNA"/>
</dbReference>
<sequence>MKIQLIKNKGWQEHRGRWGICLVMLVILLSGCRMEVNDEVVISTPTKTEDKLLILCEGLWGMDNSCISYLDQGTLVNKWYQKQNPKHRLGDTGNDIIQVNDTLIAISVNWSNIIQYIYPDGRAIAATEDIPNNRKLATDGDYLYCTSYANHGYVAKVDVRTKEIVDTCHVGYEPEGIAYYKGRLFVANTGGYSFQEGHEYESTISVIDAQTMKELKRIDTGCINLYGKMSQCGQFICINSCGDYYDVEPKSVVLNMESEEFKIFDFPATYNCTYDGKFYTIGSAFSYNTGEYQYSIHTISLPSMQVEEGLAEYAGAEEVIRQMQSPYGIYISPFSGHLYVSDARSYATNAYVYEFDRQGKLLNRYYLDGLNPAHFLALP</sequence>
<comment type="caution">
    <text evidence="1">The sequence shown here is derived from an EMBL/GenBank/DDBJ whole genome shotgun (WGS) entry which is preliminary data.</text>
</comment>
<reference evidence="1 2" key="1">
    <citation type="submission" date="2019-09" db="EMBL/GenBank/DDBJ databases">
        <title>Distinct polysaccharide growth profiles of human intestinal Prevotella copri isolates.</title>
        <authorList>
            <person name="Fehlner-Peach H."/>
            <person name="Magnabosco C."/>
            <person name="Raghavan V."/>
            <person name="Scher J.U."/>
            <person name="Tett A."/>
            <person name="Cox L.M."/>
            <person name="Gottsegen C."/>
            <person name="Watters A."/>
            <person name="Wiltshire- Gordon J.D."/>
            <person name="Segata N."/>
            <person name="Bonneau R."/>
            <person name="Littman D.R."/>
        </authorList>
    </citation>
    <scope>NUCLEOTIDE SEQUENCE [LARGE SCALE GENOMIC DNA]</scope>
    <source>
        <strain evidence="2">iAQ1173</strain>
    </source>
</reference>
<evidence type="ECO:0000313" key="1">
    <source>
        <dbReference type="EMBL" id="MQP11548.1"/>
    </source>
</evidence>
<evidence type="ECO:0000313" key="2">
    <source>
        <dbReference type="Proteomes" id="UP000384372"/>
    </source>
</evidence>
<dbReference type="RefSeq" id="WP_194253508.1">
    <property type="nucleotide sequence ID" value="NZ_VZAD01000052.1"/>
</dbReference>
<dbReference type="AlphaFoldDB" id="A0A6A7WB32"/>
<dbReference type="SUPFAM" id="SSF50974">
    <property type="entry name" value="Nitrous oxide reductase, N-terminal domain"/>
    <property type="match status" value="1"/>
</dbReference>
<accession>A0A6A7WB32</accession>
<keyword evidence="2" id="KW-1185">Reference proteome</keyword>
<organism evidence="1 2">
    <name type="scientific">Segatella copri</name>
    <dbReference type="NCBI Taxonomy" id="165179"/>
    <lineage>
        <taxon>Bacteria</taxon>
        <taxon>Pseudomonadati</taxon>
        <taxon>Bacteroidota</taxon>
        <taxon>Bacteroidia</taxon>
        <taxon>Bacteroidales</taxon>
        <taxon>Prevotellaceae</taxon>
        <taxon>Segatella</taxon>
    </lineage>
</organism>
<name>A0A6A7WB32_9BACT</name>
<dbReference type="InterPro" id="IPR051200">
    <property type="entry name" value="Host-pathogen_enzymatic-act"/>
</dbReference>
<protein>
    <submittedName>
        <fullName evidence="1">YncE family protein</fullName>
    </submittedName>
</protein>
<proteinExistence type="predicted"/>
<dbReference type="PANTHER" id="PTHR47197">
    <property type="entry name" value="PROTEIN NIRF"/>
    <property type="match status" value="1"/>
</dbReference>